<dbReference type="AlphaFoldDB" id="A0AAN7Z5Q7"/>
<keyword evidence="3" id="KW-1185">Reference proteome</keyword>
<organism evidence="2 3">
    <name type="scientific">Xylaria bambusicola</name>
    <dbReference type="NCBI Taxonomy" id="326684"/>
    <lineage>
        <taxon>Eukaryota</taxon>
        <taxon>Fungi</taxon>
        <taxon>Dikarya</taxon>
        <taxon>Ascomycota</taxon>
        <taxon>Pezizomycotina</taxon>
        <taxon>Sordariomycetes</taxon>
        <taxon>Xylariomycetidae</taxon>
        <taxon>Xylariales</taxon>
        <taxon>Xylariaceae</taxon>
        <taxon>Xylaria</taxon>
    </lineage>
</organism>
<feature type="domain" description="Heterokaryon incompatibility" evidence="1">
    <location>
        <begin position="48"/>
        <end position="201"/>
    </location>
</feature>
<reference evidence="2 3" key="1">
    <citation type="submission" date="2023-10" db="EMBL/GenBank/DDBJ databases">
        <title>Draft genome sequence of Xylaria bambusicola isolate GMP-LS, the root and basal stem rot pathogen of sugarcane in Indonesia.</title>
        <authorList>
            <person name="Selvaraj P."/>
            <person name="Muralishankar V."/>
            <person name="Muruganantham S."/>
            <person name="Sp S."/>
            <person name="Haryani S."/>
            <person name="Lau K.J.X."/>
            <person name="Naqvi N.I."/>
        </authorList>
    </citation>
    <scope>NUCLEOTIDE SEQUENCE [LARGE SCALE GENOMIC DNA]</scope>
    <source>
        <strain evidence="2">GMP-LS</strain>
    </source>
</reference>
<dbReference type="PANTHER" id="PTHR24148">
    <property type="entry name" value="ANKYRIN REPEAT DOMAIN-CONTAINING PROTEIN 39 HOMOLOG-RELATED"/>
    <property type="match status" value="1"/>
</dbReference>
<evidence type="ECO:0000313" key="3">
    <source>
        <dbReference type="Proteomes" id="UP001305414"/>
    </source>
</evidence>
<evidence type="ECO:0000259" key="1">
    <source>
        <dbReference type="Pfam" id="PF06985"/>
    </source>
</evidence>
<dbReference type="EMBL" id="JAWHQM010000002">
    <property type="protein sequence ID" value="KAK5624981.1"/>
    <property type="molecule type" value="Genomic_DNA"/>
</dbReference>
<comment type="caution">
    <text evidence="2">The sequence shown here is derived from an EMBL/GenBank/DDBJ whole genome shotgun (WGS) entry which is preliminary data.</text>
</comment>
<proteinExistence type="predicted"/>
<dbReference type="InterPro" id="IPR052895">
    <property type="entry name" value="HetReg/Transcr_Mod"/>
</dbReference>
<gene>
    <name evidence="2" type="ORF">RRF57_000697</name>
</gene>
<dbReference type="Proteomes" id="UP001305414">
    <property type="component" value="Unassembled WGS sequence"/>
</dbReference>
<name>A0AAN7Z5Q7_9PEZI</name>
<dbReference type="InterPro" id="IPR010730">
    <property type="entry name" value="HET"/>
</dbReference>
<dbReference type="PANTHER" id="PTHR24148:SF64">
    <property type="entry name" value="HETEROKARYON INCOMPATIBILITY DOMAIN-CONTAINING PROTEIN"/>
    <property type="match status" value="1"/>
</dbReference>
<sequence length="693" mass="77685">MASDMSLYQYLPLKPGRKIRVLKLAAEQESRDLEGELIHVDLDLDPEYSALSYVWGTELAPTKIKCNGHDIEVTENLAQALRHLRHESEPRYIWADALCINQEDAEEKGHQVALMKDIYAYAGEVAIWLGPDGERHVAELFAEVDEMLTLLEGSIENDFARLNGAQWVNFDTRPSPTSPILDKLALLFQREYFTRTWVIQEVGLANRPVAHCGKSVINFNKLAVLAMALLKYFRPLLSSLGYLKEFERVANLYRTYFPQPGSQRLYDIIHRARLNEVTDSRDKVYAFISHPSAREDASDFPYTGEGMPKLSMADEDIKLRALSVIVAPTADTWTSASLDHIGDHPLRPPSPDEVMARKLLRNPGRQLKAPRYWPGSSFIKPNYNLSVVDVYLDFAKQMITRTDSLEVLSFVQHNAPLSPTGPGFPSWVPRWDSPSDVAVLGGVKCDHFASANRRPVITPSPDPSSLIVRGQFFDRVGLHTIPLTRDDFTDDSKPSPLWSMSKRCRVDTYPIPDYPIIYVPGVVLTQSPDRMKAYRQTWTAGRTMGTGDGPRDYLNPELDFAAHELDYFRRKDRNQPITDIADLVRMMALEDEAKGGNGARYAEAAGNASHGRCFFITKAGLFGIGPKIIEPEDAVVILLGADVPFIIREKEKCGDNFGGWALIGECYVHGLMTGDTIRAWGGPDGDLKDITLC</sequence>
<evidence type="ECO:0000313" key="2">
    <source>
        <dbReference type="EMBL" id="KAK5624981.1"/>
    </source>
</evidence>
<protein>
    <recommendedName>
        <fullName evidence="1">Heterokaryon incompatibility domain-containing protein</fullName>
    </recommendedName>
</protein>
<accession>A0AAN7Z5Q7</accession>
<dbReference type="Pfam" id="PF06985">
    <property type="entry name" value="HET"/>
    <property type="match status" value="1"/>
</dbReference>
<dbReference type="Pfam" id="PF26639">
    <property type="entry name" value="Het-6_barrel"/>
    <property type="match status" value="1"/>
</dbReference>